<keyword evidence="1" id="KW-0175">Coiled coil</keyword>
<dbReference type="Gene3D" id="3.40.50.300">
    <property type="entry name" value="P-loop containing nucleotide triphosphate hydrolases"/>
    <property type="match status" value="1"/>
</dbReference>
<dbReference type="PANTHER" id="PTHR46350:SF2">
    <property type="entry name" value="RAS LIKE FAMILY 10 MEMBER B"/>
    <property type="match status" value="1"/>
</dbReference>
<sequence>MSYTSMTPAPGPLREVTHPNLNGVVFDATCNAHATANKRAEAQKEKLKEIVALIRKQWKCSYVDCSAKYNWKVVAVFEEMIKIVDGVRPRSATLGHREVASLLIENAPVARRTNCILL</sequence>
<evidence type="ECO:0000256" key="1">
    <source>
        <dbReference type="SAM" id="Coils"/>
    </source>
</evidence>
<dbReference type="Proteomes" id="UP001367676">
    <property type="component" value="Unassembled WGS sequence"/>
</dbReference>
<protein>
    <submittedName>
        <fullName evidence="2">Uncharacterized protein</fullName>
    </submittedName>
</protein>
<dbReference type="PANTHER" id="PTHR46350">
    <property type="entry name" value="RAS LIKE FAMILY 10 MEMBER B-RELATED"/>
    <property type="match status" value="1"/>
</dbReference>
<name>A0AAN9TKW6_9HEMI</name>
<organism evidence="2 3">
    <name type="scientific">Parthenolecanium corni</name>
    <dbReference type="NCBI Taxonomy" id="536013"/>
    <lineage>
        <taxon>Eukaryota</taxon>
        <taxon>Metazoa</taxon>
        <taxon>Ecdysozoa</taxon>
        <taxon>Arthropoda</taxon>
        <taxon>Hexapoda</taxon>
        <taxon>Insecta</taxon>
        <taxon>Pterygota</taxon>
        <taxon>Neoptera</taxon>
        <taxon>Paraneoptera</taxon>
        <taxon>Hemiptera</taxon>
        <taxon>Sternorrhyncha</taxon>
        <taxon>Coccoidea</taxon>
        <taxon>Coccidae</taxon>
        <taxon>Parthenolecanium</taxon>
    </lineage>
</organism>
<proteinExistence type="predicted"/>
<evidence type="ECO:0000313" key="3">
    <source>
        <dbReference type="Proteomes" id="UP001367676"/>
    </source>
</evidence>
<dbReference type="EMBL" id="JBBCAQ010000018">
    <property type="protein sequence ID" value="KAK7595358.1"/>
    <property type="molecule type" value="Genomic_DNA"/>
</dbReference>
<dbReference type="InterPro" id="IPR027417">
    <property type="entry name" value="P-loop_NTPase"/>
</dbReference>
<dbReference type="InterPro" id="IPR052661">
    <property type="entry name" value="Ras-like_GTPase_Reg"/>
</dbReference>
<reference evidence="2 3" key="1">
    <citation type="submission" date="2024-03" db="EMBL/GenBank/DDBJ databases">
        <title>Adaptation during the transition from Ophiocordyceps entomopathogen to insect associate is accompanied by gene loss and intensified selection.</title>
        <authorList>
            <person name="Ward C.M."/>
            <person name="Onetto C.A."/>
            <person name="Borneman A.R."/>
        </authorList>
    </citation>
    <scope>NUCLEOTIDE SEQUENCE [LARGE SCALE GENOMIC DNA]</scope>
    <source>
        <strain evidence="2">AWRI1</strain>
        <tissue evidence="2">Single Adult Female</tissue>
    </source>
</reference>
<feature type="coiled-coil region" evidence="1">
    <location>
        <begin position="30"/>
        <end position="57"/>
    </location>
</feature>
<gene>
    <name evidence="2" type="ORF">V9T40_013183</name>
</gene>
<dbReference type="AlphaFoldDB" id="A0AAN9TKW6"/>
<accession>A0AAN9TKW6</accession>
<keyword evidence="3" id="KW-1185">Reference proteome</keyword>
<comment type="caution">
    <text evidence="2">The sequence shown here is derived from an EMBL/GenBank/DDBJ whole genome shotgun (WGS) entry which is preliminary data.</text>
</comment>
<evidence type="ECO:0000313" key="2">
    <source>
        <dbReference type="EMBL" id="KAK7595358.1"/>
    </source>
</evidence>